<dbReference type="GO" id="GO:0022857">
    <property type="term" value="F:transmembrane transporter activity"/>
    <property type="evidence" value="ECO:0007669"/>
    <property type="project" value="InterPro"/>
</dbReference>
<evidence type="ECO:0000256" key="5">
    <source>
        <dbReference type="ARBA" id="ARBA00023136"/>
    </source>
</evidence>
<evidence type="ECO:0000313" key="9">
    <source>
        <dbReference type="EMBL" id="KMU80014.1"/>
    </source>
</evidence>
<proteinExistence type="predicted"/>
<evidence type="ECO:0000256" key="6">
    <source>
        <dbReference type="SAM" id="MobiDB-lite"/>
    </source>
</evidence>
<protein>
    <submittedName>
        <fullName evidence="9">MFS transporter</fullName>
    </submittedName>
</protein>
<evidence type="ECO:0000259" key="8">
    <source>
        <dbReference type="PROSITE" id="PS50850"/>
    </source>
</evidence>
<feature type="domain" description="Major facilitator superfamily (MFS) profile" evidence="8">
    <location>
        <begin position="48"/>
        <end position="185"/>
    </location>
</feature>
<keyword evidence="2" id="KW-0813">Transport</keyword>
<feature type="transmembrane region" description="Helical" evidence="7">
    <location>
        <begin position="82"/>
        <end position="102"/>
    </location>
</feature>
<feature type="region of interest" description="Disordered" evidence="6">
    <location>
        <begin position="1"/>
        <end position="24"/>
    </location>
</feature>
<name>A0A0J8R4G0_COCIT</name>
<dbReference type="InterPro" id="IPR036259">
    <property type="entry name" value="MFS_trans_sf"/>
</dbReference>
<dbReference type="Pfam" id="PF07690">
    <property type="entry name" value="MFS_1"/>
    <property type="match status" value="1"/>
</dbReference>
<dbReference type="GO" id="GO:0016020">
    <property type="term" value="C:membrane"/>
    <property type="evidence" value="ECO:0007669"/>
    <property type="project" value="UniProtKB-SubCell"/>
</dbReference>
<feature type="transmembrane region" description="Helical" evidence="7">
    <location>
        <begin position="42"/>
        <end position="61"/>
    </location>
</feature>
<dbReference type="Proteomes" id="UP000054559">
    <property type="component" value="Unassembled WGS sequence"/>
</dbReference>
<dbReference type="Gene3D" id="1.20.1250.20">
    <property type="entry name" value="MFS general substrate transporter like domains"/>
    <property type="match status" value="1"/>
</dbReference>
<feature type="transmembrane region" description="Helical" evidence="7">
    <location>
        <begin position="146"/>
        <end position="167"/>
    </location>
</feature>
<evidence type="ECO:0000256" key="1">
    <source>
        <dbReference type="ARBA" id="ARBA00004141"/>
    </source>
</evidence>
<dbReference type="PANTHER" id="PTHR43791">
    <property type="entry name" value="PERMEASE-RELATED"/>
    <property type="match status" value="1"/>
</dbReference>
<evidence type="ECO:0000256" key="2">
    <source>
        <dbReference type="ARBA" id="ARBA00022448"/>
    </source>
</evidence>
<reference evidence="10" key="1">
    <citation type="journal article" date="2010" name="Genome Res.">
        <title>Population genomic sequencing of Coccidioides fungi reveals recent hybridization and transposon control.</title>
        <authorList>
            <person name="Neafsey D.E."/>
            <person name="Barker B.M."/>
            <person name="Sharpton T.J."/>
            <person name="Stajich J.E."/>
            <person name="Park D.J."/>
            <person name="Whiston E."/>
            <person name="Hung C.-Y."/>
            <person name="McMahan C."/>
            <person name="White J."/>
            <person name="Sykes S."/>
            <person name="Heiman D."/>
            <person name="Young S."/>
            <person name="Zeng Q."/>
            <person name="Abouelleil A."/>
            <person name="Aftuck L."/>
            <person name="Bessette D."/>
            <person name="Brown A."/>
            <person name="FitzGerald M."/>
            <person name="Lui A."/>
            <person name="Macdonald J.P."/>
            <person name="Priest M."/>
            <person name="Orbach M.J."/>
            <person name="Galgiani J.N."/>
            <person name="Kirkland T.N."/>
            <person name="Cole G.T."/>
            <person name="Birren B.W."/>
            <person name="Henn M.R."/>
            <person name="Taylor J.W."/>
            <person name="Rounsley S.D."/>
        </authorList>
    </citation>
    <scope>NUCLEOTIDE SEQUENCE [LARGE SCALE GENOMIC DNA]</scope>
    <source>
        <strain evidence="10">RMSCC 3703</strain>
    </source>
</reference>
<dbReference type="EMBL" id="DS268181">
    <property type="protein sequence ID" value="KMU80014.1"/>
    <property type="molecule type" value="Genomic_DNA"/>
</dbReference>
<keyword evidence="4 7" id="KW-1133">Transmembrane helix</keyword>
<dbReference type="STRING" id="454286.A0A0J8R4G0"/>
<comment type="subcellular location">
    <subcellularLocation>
        <location evidence="1">Membrane</location>
        <topology evidence="1">Multi-pass membrane protein</topology>
    </subcellularLocation>
</comment>
<accession>A0A0J8R4G0</accession>
<dbReference type="InterPro" id="IPR011701">
    <property type="entry name" value="MFS"/>
</dbReference>
<feature type="transmembrane region" description="Helical" evidence="7">
    <location>
        <begin position="114"/>
        <end position="134"/>
    </location>
</feature>
<dbReference type="OrthoDB" id="2250022at2759"/>
<dbReference type="SUPFAM" id="SSF103473">
    <property type="entry name" value="MFS general substrate transporter"/>
    <property type="match status" value="1"/>
</dbReference>
<keyword evidence="5 7" id="KW-0472">Membrane</keyword>
<gene>
    <name evidence="9" type="ORF">CISG_08174</name>
</gene>
<evidence type="ECO:0000256" key="7">
    <source>
        <dbReference type="SAM" id="Phobius"/>
    </source>
</evidence>
<evidence type="ECO:0000256" key="4">
    <source>
        <dbReference type="ARBA" id="ARBA00022989"/>
    </source>
</evidence>
<organism evidence="9 10">
    <name type="scientific">Coccidioides immitis RMSCC 3703</name>
    <dbReference type="NCBI Taxonomy" id="454286"/>
    <lineage>
        <taxon>Eukaryota</taxon>
        <taxon>Fungi</taxon>
        <taxon>Dikarya</taxon>
        <taxon>Ascomycota</taxon>
        <taxon>Pezizomycotina</taxon>
        <taxon>Eurotiomycetes</taxon>
        <taxon>Eurotiomycetidae</taxon>
        <taxon>Onygenales</taxon>
        <taxon>Onygenaceae</taxon>
        <taxon>Coccidioides</taxon>
    </lineage>
</organism>
<evidence type="ECO:0000313" key="10">
    <source>
        <dbReference type="Proteomes" id="UP000054559"/>
    </source>
</evidence>
<dbReference type="InterPro" id="IPR020846">
    <property type="entry name" value="MFS_dom"/>
</dbReference>
<sequence>MADGGDALPDSEPTCGSSSQEYIKDPSKLTPEELVIEKQLRWKIDVLIMPTIICVYLMNYIDRNNYAAARLQGLERDLKLTPSQYQTGLSILFVSYILMQVPSNLLLNYVGRPSLYLGFSTIAWGLVSASTSLVKNYPQILACRLILGFVEAPFFAGVLFYLSKWYIEWVIWKLWPFSMAMVIHH</sequence>
<keyword evidence="3 7" id="KW-0812">Transmembrane</keyword>
<dbReference type="AlphaFoldDB" id="A0A0J8R4G0"/>
<dbReference type="PANTHER" id="PTHR43791:SF78">
    <property type="entry name" value="TRANSPORTER, PUTATIVE (AFU_ORTHOLOGUE AFUA_3G01370)-RELATED"/>
    <property type="match status" value="1"/>
</dbReference>
<evidence type="ECO:0000256" key="3">
    <source>
        <dbReference type="ARBA" id="ARBA00022692"/>
    </source>
</evidence>
<dbReference type="PROSITE" id="PS50850">
    <property type="entry name" value="MFS"/>
    <property type="match status" value="1"/>
</dbReference>